<feature type="compositionally biased region" description="Polar residues" evidence="1">
    <location>
        <begin position="640"/>
        <end position="672"/>
    </location>
</feature>
<feature type="region of interest" description="Disordered" evidence="1">
    <location>
        <begin position="102"/>
        <end position="140"/>
    </location>
</feature>
<dbReference type="Proteomes" id="UP000184330">
    <property type="component" value="Unassembled WGS sequence"/>
</dbReference>
<feature type="region of interest" description="Disordered" evidence="1">
    <location>
        <begin position="468"/>
        <end position="491"/>
    </location>
</feature>
<evidence type="ECO:0000313" key="2">
    <source>
        <dbReference type="EMBL" id="CZR70204.1"/>
    </source>
</evidence>
<feature type="compositionally biased region" description="Low complexity" evidence="1">
    <location>
        <begin position="472"/>
        <end position="484"/>
    </location>
</feature>
<organism evidence="2 3">
    <name type="scientific">Phialocephala subalpina</name>
    <dbReference type="NCBI Taxonomy" id="576137"/>
    <lineage>
        <taxon>Eukaryota</taxon>
        <taxon>Fungi</taxon>
        <taxon>Dikarya</taxon>
        <taxon>Ascomycota</taxon>
        <taxon>Pezizomycotina</taxon>
        <taxon>Leotiomycetes</taxon>
        <taxon>Helotiales</taxon>
        <taxon>Mollisiaceae</taxon>
        <taxon>Phialocephala</taxon>
        <taxon>Phialocephala fortinii species complex</taxon>
    </lineage>
</organism>
<feature type="compositionally biased region" description="Basic and acidic residues" evidence="1">
    <location>
        <begin position="117"/>
        <end position="140"/>
    </location>
</feature>
<proteinExistence type="predicted"/>
<feature type="compositionally biased region" description="Basic and acidic residues" evidence="1">
    <location>
        <begin position="784"/>
        <end position="793"/>
    </location>
</feature>
<dbReference type="OrthoDB" id="3560183at2759"/>
<feature type="region of interest" description="Disordered" evidence="1">
    <location>
        <begin position="619"/>
        <end position="674"/>
    </location>
</feature>
<sequence length="811" mass="91147">MASSCLPNFPKKSTDFYVAILPHKKSVKTGRWEDLLWLRVKGKNTVAQVKNFYTKTAGTQAMFIDGGSVVREDTEIRTLNHLKTDLVVLWTVSAEREVLGETTASRQNAKASAGSAVKREKSDEAAKSTVKAQRDKDRDKTATRFMFGEQPESPPPRIESVKSIVYDCRRTFAGSVFKVAQDGPLPKVTCLDCPDYCHEVPILRFTGLALQDHHNSQDHKTRMQNRLSRTSNLKLLLREIDRNHSPAKFTLLDEKESLKPRIKCSLCPEWVYSLGVEETAISAARYVTLHAESKSHKELPRNARAQELGVSGWMEVKTELLALKSRLPNSVFAVQHQAGRKLPCDVICKDCTEFKLSVTTREGLRQLFSNLSVHCETQKHLTQMALRLQTISDLRAPLARLNRQYPGSGFTLQDLDKFAGPLIKCTACHTWSYKLVALSVPVALTHVESHVESDIHKKVLRIKHGHHANSIDSSDSAPGALSSSNPNGTLTEEHGRKLRIKAHTHYAAFAEQISVAFSQYLGQKTDCKDCSTFFRNVLRVKIPLGNFPYVLEHPSQHSLLKGELRALCEKHPGSSMKFDLKHGWGTASCANCPGFQKPFEYANLESGLRVAREHLTSVQHCKRMEERRERSRPRPQVEPASSSSLASKFQVPNMSESGSSSLKSFNRPSSSDLDSDTRFVAGEMEAYHSAQNLLKRKRDTSVEEAHQVRKHTWPPIRHRRLEYQSSSHGTASSFLARQVQGLKSEYPEDDFAAVSTAIGECFKCLDCDRTMAPGCHETNVRQHLDSKTHKDNVASRQGKRQKRARDLSRCM</sequence>
<protein>
    <submittedName>
        <fullName evidence="2">Uncharacterized protein</fullName>
    </submittedName>
</protein>
<gene>
    <name evidence="2" type="ORF">PAC_20105</name>
</gene>
<dbReference type="EMBL" id="FJOG01000107">
    <property type="protein sequence ID" value="CZR70204.1"/>
    <property type="molecule type" value="Genomic_DNA"/>
</dbReference>
<accession>A0A1L7XYV5</accession>
<evidence type="ECO:0000313" key="3">
    <source>
        <dbReference type="Proteomes" id="UP000184330"/>
    </source>
</evidence>
<keyword evidence="3" id="KW-1185">Reference proteome</keyword>
<dbReference type="AlphaFoldDB" id="A0A1L7XYV5"/>
<evidence type="ECO:0000256" key="1">
    <source>
        <dbReference type="SAM" id="MobiDB-lite"/>
    </source>
</evidence>
<name>A0A1L7XYV5_9HELO</name>
<reference evidence="2 3" key="1">
    <citation type="submission" date="2016-03" db="EMBL/GenBank/DDBJ databases">
        <authorList>
            <person name="Ploux O."/>
        </authorList>
    </citation>
    <scope>NUCLEOTIDE SEQUENCE [LARGE SCALE GENOMIC DNA]</scope>
    <source>
        <strain evidence="2 3">UAMH 11012</strain>
    </source>
</reference>
<feature type="region of interest" description="Disordered" evidence="1">
    <location>
        <begin position="784"/>
        <end position="811"/>
    </location>
</feature>